<dbReference type="RefSeq" id="WP_008621550.1">
    <property type="nucleotide sequence ID" value="NZ_JH376616.1"/>
</dbReference>
<sequence length="426" mass="47999">MKTKIFLGMLLVGVVPLRAQDYYVVTKENIDVYQYPAAGEVVGKVGTMNSFTAWETGDGWMEFKTPIVSGCVPAKYLRKTAHGEFSRAMLGDYIGKAPAPVSYSTATLSEKEGYVVLQLTDFVEPDSQGGQGSQASYVYVGVPRNNGITFTHSLYPYVSNESLALQVEGSRPLREPYEFVVAEGGVLRAYDRLLEVQQSLHREDVPVAERNLFQLRGNVKEVGYVRAYREDFLKTMDKDTNGSHPLRNMFKSLYFSPDGNLAVYENYDGNMKLIEKYIFASDGSDVLAEGERNGQPFRAAYTRKEGKFGITYRGSYEDGESGHGLIECDYALNMNGVPFNITHSRNAPLFVDFGDGERYDITYRYRQDGSLPSAMSFRFGYGGKSWEYKDAEIKEVKTDSCGNWTERVVFVNGVLFFKEKQTITYY</sequence>
<organism evidence="2 3">
    <name type="scientific">Paraprevotella clara YIT 11840</name>
    <dbReference type="NCBI Taxonomy" id="762968"/>
    <lineage>
        <taxon>Bacteria</taxon>
        <taxon>Pseudomonadati</taxon>
        <taxon>Bacteroidota</taxon>
        <taxon>Bacteroidia</taxon>
        <taxon>Bacteroidales</taxon>
        <taxon>Prevotellaceae</taxon>
        <taxon>Paraprevotella</taxon>
    </lineage>
</organism>
<dbReference type="PATRIC" id="fig|762968.3.peg.2479"/>
<protein>
    <recommendedName>
        <fullName evidence="4">MORN repeat protein</fullName>
    </recommendedName>
</protein>
<gene>
    <name evidence="2" type="ORF">HMPREF9441_02791</name>
</gene>
<dbReference type="Proteomes" id="UP000003598">
    <property type="component" value="Unassembled WGS sequence"/>
</dbReference>
<dbReference type="AlphaFoldDB" id="G5STT6"/>
<reference evidence="2 3" key="1">
    <citation type="submission" date="2011-03" db="EMBL/GenBank/DDBJ databases">
        <authorList>
            <person name="Weinstock G."/>
            <person name="Sodergren E."/>
            <person name="Clifton S."/>
            <person name="Fulton L."/>
            <person name="Fulton B."/>
            <person name="Courtney L."/>
            <person name="Fronick C."/>
            <person name="Harrison M."/>
            <person name="Strong C."/>
            <person name="Farmer C."/>
            <person name="Delahaunty K."/>
            <person name="Markovic C."/>
            <person name="Hall O."/>
            <person name="Minx P."/>
            <person name="Tomlinson C."/>
            <person name="Mitreva M."/>
            <person name="Hou S."/>
            <person name="Chen J."/>
            <person name="Wollam A."/>
            <person name="Pepin K.H."/>
            <person name="Johnson M."/>
            <person name="Bhonagiri V."/>
            <person name="Zhang X."/>
            <person name="Suruliraj S."/>
            <person name="Warren W."/>
            <person name="Chinwalla A."/>
            <person name="Mardis E.R."/>
            <person name="Wilson R.K."/>
        </authorList>
    </citation>
    <scope>NUCLEOTIDE SEQUENCE [LARGE SCALE GENOMIC DNA]</scope>
    <source>
        <strain evidence="2 3">YIT 11840</strain>
    </source>
</reference>
<dbReference type="STRING" id="762968.HMPREF9441_02791"/>
<comment type="caution">
    <text evidence="2">The sequence shown here is derived from an EMBL/GenBank/DDBJ whole genome shotgun (WGS) entry which is preliminary data.</text>
</comment>
<accession>G5STT6</accession>
<dbReference type="GeneID" id="93558131"/>
<dbReference type="EMBL" id="AFFY01000045">
    <property type="protein sequence ID" value="EHG99179.1"/>
    <property type="molecule type" value="Genomic_DNA"/>
</dbReference>
<evidence type="ECO:0000256" key="1">
    <source>
        <dbReference type="SAM" id="SignalP"/>
    </source>
</evidence>
<evidence type="ECO:0000313" key="3">
    <source>
        <dbReference type="Proteomes" id="UP000003598"/>
    </source>
</evidence>
<dbReference type="OrthoDB" id="1418484at2"/>
<evidence type="ECO:0000313" key="2">
    <source>
        <dbReference type="EMBL" id="EHG99179.1"/>
    </source>
</evidence>
<evidence type="ECO:0008006" key="4">
    <source>
        <dbReference type="Google" id="ProtNLM"/>
    </source>
</evidence>
<dbReference type="HOGENOM" id="CLU_643801_0_0_10"/>
<feature type="chain" id="PRO_5003484637" description="MORN repeat protein" evidence="1">
    <location>
        <begin position="20"/>
        <end position="426"/>
    </location>
</feature>
<keyword evidence="3" id="KW-1185">Reference proteome</keyword>
<name>G5STT6_9BACT</name>
<proteinExistence type="predicted"/>
<keyword evidence="1" id="KW-0732">Signal</keyword>
<feature type="signal peptide" evidence="1">
    <location>
        <begin position="1"/>
        <end position="19"/>
    </location>
</feature>